<evidence type="ECO:0000256" key="4">
    <source>
        <dbReference type="ARBA" id="ARBA00023136"/>
    </source>
</evidence>
<keyword evidence="3 5" id="KW-1133">Transmembrane helix</keyword>
<dbReference type="RefSeq" id="WP_223099816.1">
    <property type="nucleotide sequence ID" value="NZ_CP061913.1"/>
</dbReference>
<evidence type="ECO:0000256" key="1">
    <source>
        <dbReference type="ARBA" id="ARBA00004141"/>
    </source>
</evidence>
<proteinExistence type="predicted"/>
<evidence type="ECO:0000256" key="2">
    <source>
        <dbReference type="ARBA" id="ARBA00022692"/>
    </source>
</evidence>
<feature type="transmembrane region" description="Helical" evidence="5">
    <location>
        <begin position="351"/>
        <end position="369"/>
    </location>
</feature>
<feature type="transmembrane region" description="Helical" evidence="5">
    <location>
        <begin position="83"/>
        <end position="106"/>
    </location>
</feature>
<keyword evidence="2 5" id="KW-0812">Transmembrane</keyword>
<feature type="transmembrane region" description="Helical" evidence="5">
    <location>
        <begin position="16"/>
        <end position="38"/>
    </location>
</feature>
<dbReference type="Gene3D" id="1.10.3720.10">
    <property type="entry name" value="MetI-like"/>
    <property type="match status" value="1"/>
</dbReference>
<feature type="transmembrane region" description="Helical" evidence="5">
    <location>
        <begin position="427"/>
        <end position="446"/>
    </location>
</feature>
<feature type="transmembrane region" description="Helical" evidence="5">
    <location>
        <begin position="389"/>
        <end position="406"/>
    </location>
</feature>
<evidence type="ECO:0000313" key="7">
    <source>
        <dbReference type="Proteomes" id="UP001589608"/>
    </source>
</evidence>
<organism evidence="6 7">
    <name type="scientific">Dactylosporangium vinaceum</name>
    <dbReference type="NCBI Taxonomy" id="53362"/>
    <lineage>
        <taxon>Bacteria</taxon>
        <taxon>Bacillati</taxon>
        <taxon>Actinomycetota</taxon>
        <taxon>Actinomycetes</taxon>
        <taxon>Micromonosporales</taxon>
        <taxon>Micromonosporaceae</taxon>
        <taxon>Dactylosporangium</taxon>
    </lineage>
</organism>
<dbReference type="SUPFAM" id="SSF161098">
    <property type="entry name" value="MetI-like"/>
    <property type="match status" value="1"/>
</dbReference>
<accession>A0ABV5MQM6</accession>
<keyword evidence="4 5" id="KW-0472">Membrane</keyword>
<sequence>MTVQPTMLRPATPRPAWQVVVGLVLVLPALVLLITSYVEPVFWTFRSSFNKLRGVRFLTDGGTDGSAGWDNYRAAFDKGLGGAIGWSLLLALLPLVVVLIVAPALAWAADAAGRPGRWVTRGLLTIPLAAFAPLGIAVAHFVDGHSQLSAFWLGTFGVVTASAVLLYLAAFRSGRSPWPGVILGGLLAVLTVIALTLQEFTFTQIFQNVPREERHVTPVVELIQSGFVYADFGLASAVASVLLVPLLLLGLAATSLIIVTNLRFQLTSDSRPGKVWAWGPLGALLLIVLIVTIVGLWPWLSHITGDSDRLPATFVNTWIPSLIAALVGVTVAALAAFGISGLRPLGKYSELLLLPFGLFLFVGVGPLVLREYAAGRTADRIGEFSALVPPSRVTIPVLILLAMLFRGQALRREVLLQEGRPASWWSVIWPGLPALGLSYFATWLVLAQDALWPYVSGTGKQPNGFFAIFNTLTQYGPAREMPYSRLLSLPMLLLFLIIGVAGQLVYLDRVALQYGLPERDHPPRT</sequence>
<evidence type="ECO:0008006" key="8">
    <source>
        <dbReference type="Google" id="ProtNLM"/>
    </source>
</evidence>
<dbReference type="Proteomes" id="UP001589608">
    <property type="component" value="Unassembled WGS sequence"/>
</dbReference>
<feature type="transmembrane region" description="Helical" evidence="5">
    <location>
        <begin position="275"/>
        <end position="297"/>
    </location>
</feature>
<protein>
    <recommendedName>
        <fullName evidence="8">Sugar ABC transporter permease</fullName>
    </recommendedName>
</protein>
<reference evidence="6 7" key="1">
    <citation type="submission" date="2024-09" db="EMBL/GenBank/DDBJ databases">
        <authorList>
            <person name="Sun Q."/>
            <person name="Mori K."/>
        </authorList>
    </citation>
    <scope>NUCLEOTIDE SEQUENCE [LARGE SCALE GENOMIC DNA]</scope>
    <source>
        <strain evidence="6 7">JCM 3307</strain>
    </source>
</reference>
<gene>
    <name evidence="6" type="ORF">ACFFTR_49520</name>
</gene>
<keyword evidence="7" id="KW-1185">Reference proteome</keyword>
<feature type="transmembrane region" description="Helical" evidence="5">
    <location>
        <begin position="178"/>
        <end position="197"/>
    </location>
</feature>
<dbReference type="EMBL" id="JBHMCA010000084">
    <property type="protein sequence ID" value="MFB9451157.1"/>
    <property type="molecule type" value="Genomic_DNA"/>
</dbReference>
<feature type="transmembrane region" description="Helical" evidence="5">
    <location>
        <begin position="317"/>
        <end position="339"/>
    </location>
</feature>
<comment type="caution">
    <text evidence="6">The sequence shown here is derived from an EMBL/GenBank/DDBJ whole genome shotgun (WGS) entry which is preliminary data.</text>
</comment>
<feature type="transmembrane region" description="Helical" evidence="5">
    <location>
        <begin position="237"/>
        <end position="263"/>
    </location>
</feature>
<dbReference type="InterPro" id="IPR035906">
    <property type="entry name" value="MetI-like_sf"/>
</dbReference>
<name>A0ABV5MQM6_9ACTN</name>
<feature type="transmembrane region" description="Helical" evidence="5">
    <location>
        <begin position="487"/>
        <end position="507"/>
    </location>
</feature>
<feature type="transmembrane region" description="Helical" evidence="5">
    <location>
        <begin position="148"/>
        <end position="171"/>
    </location>
</feature>
<feature type="transmembrane region" description="Helical" evidence="5">
    <location>
        <begin position="118"/>
        <end position="142"/>
    </location>
</feature>
<evidence type="ECO:0000256" key="5">
    <source>
        <dbReference type="SAM" id="Phobius"/>
    </source>
</evidence>
<evidence type="ECO:0000313" key="6">
    <source>
        <dbReference type="EMBL" id="MFB9451157.1"/>
    </source>
</evidence>
<evidence type="ECO:0000256" key="3">
    <source>
        <dbReference type="ARBA" id="ARBA00022989"/>
    </source>
</evidence>
<comment type="subcellular location">
    <subcellularLocation>
        <location evidence="1">Membrane</location>
        <topology evidence="1">Multi-pass membrane protein</topology>
    </subcellularLocation>
</comment>